<feature type="domain" description="DUF7730" evidence="1">
    <location>
        <begin position="3"/>
        <end position="151"/>
    </location>
</feature>
<name>R0KCC1_EXST2</name>
<evidence type="ECO:0000313" key="2">
    <source>
        <dbReference type="EMBL" id="EOA90548.1"/>
    </source>
</evidence>
<evidence type="ECO:0000313" key="3">
    <source>
        <dbReference type="Proteomes" id="UP000016935"/>
    </source>
</evidence>
<organism evidence="2 3">
    <name type="scientific">Exserohilum turcicum (strain 28A)</name>
    <name type="common">Northern leaf blight fungus</name>
    <name type="synonym">Setosphaeria turcica</name>
    <dbReference type="NCBI Taxonomy" id="671987"/>
    <lineage>
        <taxon>Eukaryota</taxon>
        <taxon>Fungi</taxon>
        <taxon>Dikarya</taxon>
        <taxon>Ascomycota</taxon>
        <taxon>Pezizomycotina</taxon>
        <taxon>Dothideomycetes</taxon>
        <taxon>Pleosporomycetidae</taxon>
        <taxon>Pleosporales</taxon>
        <taxon>Pleosporineae</taxon>
        <taxon>Pleosporaceae</taxon>
        <taxon>Exserohilum</taxon>
    </lineage>
</organism>
<accession>R0KCC1</accession>
<dbReference type="STRING" id="671987.R0KCC1"/>
<dbReference type="PANTHER" id="PTHR38790">
    <property type="entry name" value="2EXR DOMAIN-CONTAINING PROTEIN-RELATED"/>
    <property type="match status" value="1"/>
</dbReference>
<protein>
    <recommendedName>
        <fullName evidence="1">DUF7730 domain-containing protein</fullName>
    </recommendedName>
</protein>
<gene>
    <name evidence="2" type="ORF">SETTUDRAFT_103350</name>
</gene>
<reference evidence="2 3" key="1">
    <citation type="journal article" date="2012" name="PLoS Pathog.">
        <title>Diverse lifestyles and strategies of plant pathogenesis encoded in the genomes of eighteen Dothideomycetes fungi.</title>
        <authorList>
            <person name="Ohm R.A."/>
            <person name="Feau N."/>
            <person name="Henrissat B."/>
            <person name="Schoch C.L."/>
            <person name="Horwitz B.A."/>
            <person name="Barry K.W."/>
            <person name="Condon B.J."/>
            <person name="Copeland A.C."/>
            <person name="Dhillon B."/>
            <person name="Glaser F."/>
            <person name="Hesse C.N."/>
            <person name="Kosti I."/>
            <person name="LaButti K."/>
            <person name="Lindquist E.A."/>
            <person name="Lucas S."/>
            <person name="Salamov A.A."/>
            <person name="Bradshaw R.E."/>
            <person name="Ciuffetti L."/>
            <person name="Hamelin R.C."/>
            <person name="Kema G.H.J."/>
            <person name="Lawrence C."/>
            <person name="Scott J.A."/>
            <person name="Spatafora J.W."/>
            <person name="Turgeon B.G."/>
            <person name="de Wit P.J.G.M."/>
            <person name="Zhong S."/>
            <person name="Goodwin S.B."/>
            <person name="Grigoriev I.V."/>
        </authorList>
    </citation>
    <scope>NUCLEOTIDE SEQUENCE [LARGE SCALE GENOMIC DNA]</scope>
    <source>
        <strain evidence="3">28A</strain>
    </source>
</reference>
<sequence>TSYSEAIEYLYNSNDFFISTDVEDYPTTGYLPYFIQPQRMTQITNLRIDWDLDRHQFFQAALMPSPHREEWYRTWDVLRRMAGLRKLHIRLYFFLDLWQQCYADFWKQNSEELLEPVKAVTAPKDFIVVLPDWRCSTDIDVGQSNCIFELPAASDDSS</sequence>
<keyword evidence="3" id="KW-1185">Reference proteome</keyword>
<dbReference type="GeneID" id="19394981"/>
<dbReference type="Pfam" id="PF24864">
    <property type="entry name" value="DUF7730"/>
    <property type="match status" value="1"/>
</dbReference>
<dbReference type="OrthoDB" id="4757095at2759"/>
<feature type="non-terminal residue" evidence="2">
    <location>
        <position position="1"/>
    </location>
</feature>
<dbReference type="PANTHER" id="PTHR38790:SF9">
    <property type="entry name" value="F-BOX DOMAIN-CONTAINING PROTEIN"/>
    <property type="match status" value="1"/>
</dbReference>
<dbReference type="EMBL" id="KB908493">
    <property type="protein sequence ID" value="EOA90548.1"/>
    <property type="molecule type" value="Genomic_DNA"/>
</dbReference>
<proteinExistence type="predicted"/>
<dbReference type="AlphaFoldDB" id="R0KCC1"/>
<dbReference type="RefSeq" id="XP_008022364.1">
    <property type="nucleotide sequence ID" value="XM_008024173.1"/>
</dbReference>
<reference evidence="2 3" key="2">
    <citation type="journal article" date="2013" name="PLoS Genet.">
        <title>Comparative genome structure, secondary metabolite, and effector coding capacity across Cochliobolus pathogens.</title>
        <authorList>
            <person name="Condon B.J."/>
            <person name="Leng Y."/>
            <person name="Wu D."/>
            <person name="Bushley K.E."/>
            <person name="Ohm R.A."/>
            <person name="Otillar R."/>
            <person name="Martin J."/>
            <person name="Schackwitz W."/>
            <person name="Grimwood J."/>
            <person name="MohdZainudin N."/>
            <person name="Xue C."/>
            <person name="Wang R."/>
            <person name="Manning V.A."/>
            <person name="Dhillon B."/>
            <person name="Tu Z.J."/>
            <person name="Steffenson B.J."/>
            <person name="Salamov A."/>
            <person name="Sun H."/>
            <person name="Lowry S."/>
            <person name="LaButti K."/>
            <person name="Han J."/>
            <person name="Copeland A."/>
            <person name="Lindquist E."/>
            <person name="Barry K."/>
            <person name="Schmutz J."/>
            <person name="Baker S.E."/>
            <person name="Ciuffetti L.M."/>
            <person name="Grigoriev I.V."/>
            <person name="Zhong S."/>
            <person name="Turgeon B.G."/>
        </authorList>
    </citation>
    <scope>NUCLEOTIDE SEQUENCE [LARGE SCALE GENOMIC DNA]</scope>
    <source>
        <strain evidence="3">28A</strain>
    </source>
</reference>
<dbReference type="Proteomes" id="UP000016935">
    <property type="component" value="Unassembled WGS sequence"/>
</dbReference>
<dbReference type="HOGENOM" id="CLU_075337_0_0_1"/>
<evidence type="ECO:0000259" key="1">
    <source>
        <dbReference type="Pfam" id="PF24864"/>
    </source>
</evidence>
<dbReference type="eggNOG" id="ENOG502SSV2">
    <property type="taxonomic scope" value="Eukaryota"/>
</dbReference>
<dbReference type="InterPro" id="IPR056632">
    <property type="entry name" value="DUF7730"/>
</dbReference>